<dbReference type="AlphaFoldDB" id="A0A382ZKK6"/>
<evidence type="ECO:0000313" key="2">
    <source>
        <dbReference type="EMBL" id="SVD95739.1"/>
    </source>
</evidence>
<feature type="transmembrane region" description="Helical" evidence="1">
    <location>
        <begin position="6"/>
        <end position="29"/>
    </location>
</feature>
<evidence type="ECO:0000256" key="1">
    <source>
        <dbReference type="SAM" id="Phobius"/>
    </source>
</evidence>
<protein>
    <submittedName>
        <fullName evidence="2">Uncharacterized protein</fullName>
    </submittedName>
</protein>
<sequence length="157" mass="18249">MRKYLLLSSIIILIIYYISTFLISFTLLAKSVVNNDSVSLGKYINVKSLRNNFYGDIYEFSSNLINAIDKNIRIKSESIELTGELTPTFLEKLFSKMSNNISTDFSNPEIMLYFYFNSAELSTYLNKSFTHFGDYNFQKYLLEKQLENVEDIGNNED</sequence>
<feature type="non-terminal residue" evidence="2">
    <location>
        <position position="157"/>
    </location>
</feature>
<reference evidence="2" key="1">
    <citation type="submission" date="2018-05" db="EMBL/GenBank/DDBJ databases">
        <authorList>
            <person name="Lanie J.A."/>
            <person name="Ng W.-L."/>
            <person name="Kazmierczak K.M."/>
            <person name="Andrzejewski T.M."/>
            <person name="Davidsen T.M."/>
            <person name="Wayne K.J."/>
            <person name="Tettelin H."/>
            <person name="Glass J.I."/>
            <person name="Rusch D."/>
            <person name="Podicherti R."/>
            <person name="Tsui H.-C.T."/>
            <person name="Winkler M.E."/>
        </authorList>
    </citation>
    <scope>NUCLEOTIDE SEQUENCE</scope>
</reference>
<keyword evidence="1" id="KW-1133">Transmembrane helix</keyword>
<keyword evidence="1" id="KW-0472">Membrane</keyword>
<gene>
    <name evidence="2" type="ORF">METZ01_LOCUS448593</name>
</gene>
<name>A0A382ZKK6_9ZZZZ</name>
<proteinExistence type="predicted"/>
<accession>A0A382ZKK6</accession>
<organism evidence="2">
    <name type="scientific">marine metagenome</name>
    <dbReference type="NCBI Taxonomy" id="408172"/>
    <lineage>
        <taxon>unclassified sequences</taxon>
        <taxon>metagenomes</taxon>
        <taxon>ecological metagenomes</taxon>
    </lineage>
</organism>
<dbReference type="EMBL" id="UINC01184499">
    <property type="protein sequence ID" value="SVD95739.1"/>
    <property type="molecule type" value="Genomic_DNA"/>
</dbReference>
<keyword evidence="1" id="KW-0812">Transmembrane</keyword>